<evidence type="ECO:0000313" key="8">
    <source>
        <dbReference type="Proteomes" id="UP000253817"/>
    </source>
</evidence>
<reference evidence="7" key="3">
    <citation type="journal article" date="2019" name="Microbiol. Resour. Announc.">
        <title>Draft Genome Sequences of Type Strains of Gordonibacter faecihominis, Paraeggerthella hongkongensis, Parvibacter caecicola,Slackia equolifaciens, Slackia faecicanis, and Slackia isoflavoniconvertens.</title>
        <authorList>
            <person name="Danylec N."/>
            <person name="Stoll D.A."/>
            <person name="Dotsch A."/>
            <person name="Huch M."/>
        </authorList>
    </citation>
    <scope>NUCLEOTIDE SEQUENCE</scope>
    <source>
        <strain evidence="7">DSM 16107</strain>
    </source>
</reference>
<dbReference type="PANTHER" id="PTHR44688">
    <property type="entry name" value="DNA-BINDING TRANSCRIPTIONAL ACTIVATOR DEVR_DOSR"/>
    <property type="match status" value="1"/>
</dbReference>
<dbReference type="Pfam" id="PF00196">
    <property type="entry name" value="GerE"/>
    <property type="match status" value="1"/>
</dbReference>
<evidence type="ECO:0000313" key="9">
    <source>
        <dbReference type="Proteomes" id="UP000270112"/>
    </source>
</evidence>
<proteinExistence type="predicted"/>
<dbReference type="PANTHER" id="PTHR44688:SF16">
    <property type="entry name" value="DNA-BINDING TRANSCRIPTIONAL ACTIVATOR DEVR_DOSR"/>
    <property type="match status" value="1"/>
</dbReference>
<dbReference type="AlphaFoldDB" id="A0A3N0IT80"/>
<evidence type="ECO:0000256" key="4">
    <source>
        <dbReference type="SAM" id="Phobius"/>
    </source>
</evidence>
<dbReference type="SUPFAM" id="SSF46894">
    <property type="entry name" value="C-terminal effector domain of the bipartite response regulators"/>
    <property type="match status" value="1"/>
</dbReference>
<keyword evidence="4" id="KW-1133">Transmembrane helix</keyword>
<organism evidence="7 9">
    <name type="scientific">Eggerthella sinensis</name>
    <dbReference type="NCBI Taxonomy" id="242230"/>
    <lineage>
        <taxon>Bacteria</taxon>
        <taxon>Bacillati</taxon>
        <taxon>Actinomycetota</taxon>
        <taxon>Coriobacteriia</taxon>
        <taxon>Eggerthellales</taxon>
        <taxon>Eggerthellaceae</taxon>
        <taxon>Eggerthella</taxon>
    </lineage>
</organism>
<dbReference type="PRINTS" id="PR00038">
    <property type="entry name" value="HTHLUXR"/>
</dbReference>
<evidence type="ECO:0000256" key="2">
    <source>
        <dbReference type="ARBA" id="ARBA00023125"/>
    </source>
</evidence>
<keyword evidence="8" id="KW-1185">Reference proteome</keyword>
<dbReference type="InterPro" id="IPR016032">
    <property type="entry name" value="Sig_transdc_resp-reg_C-effctor"/>
</dbReference>
<dbReference type="Proteomes" id="UP000270112">
    <property type="component" value="Unassembled WGS sequence"/>
</dbReference>
<feature type="transmembrane region" description="Helical" evidence="4">
    <location>
        <begin position="47"/>
        <end position="67"/>
    </location>
</feature>
<evidence type="ECO:0000313" key="6">
    <source>
        <dbReference type="EMBL" id="RDB67590.1"/>
    </source>
</evidence>
<dbReference type="GO" id="GO:0006355">
    <property type="term" value="P:regulation of DNA-templated transcription"/>
    <property type="evidence" value="ECO:0007669"/>
    <property type="project" value="InterPro"/>
</dbReference>
<feature type="transmembrane region" description="Helical" evidence="4">
    <location>
        <begin position="103"/>
        <end position="127"/>
    </location>
</feature>
<dbReference type="GO" id="GO:0003677">
    <property type="term" value="F:DNA binding"/>
    <property type="evidence" value="ECO:0007669"/>
    <property type="project" value="UniProtKB-KW"/>
</dbReference>
<dbReference type="SMART" id="SM00421">
    <property type="entry name" value="HTH_LUXR"/>
    <property type="match status" value="1"/>
</dbReference>
<feature type="transmembrane region" description="Helical" evidence="4">
    <location>
        <begin position="337"/>
        <end position="356"/>
    </location>
</feature>
<feature type="transmembrane region" description="Helical" evidence="4">
    <location>
        <begin position="205"/>
        <end position="227"/>
    </location>
</feature>
<keyword evidence="1" id="KW-0805">Transcription regulation</keyword>
<dbReference type="Proteomes" id="UP000253817">
    <property type="component" value="Unassembled WGS sequence"/>
</dbReference>
<feature type="transmembrane region" description="Helical" evidence="4">
    <location>
        <begin position="247"/>
        <end position="267"/>
    </location>
</feature>
<sequence>MNLLERVHGAAGIKIIIGSAFFWAWLDALFMSAFFVHPEAEGFMAELAAVAVFGLSLPWLVLALLKPAACNSLLGQKRVPLAFAALGAAGSLLFLLAGLRLNWIALAAGGVCAGAFMAAFQLAWGAAYCHDGERSATPYVAGGFACAIIIDTPLLFMIPEAAAVFSALLPLVSGAFFVALAPELRTYRRTTPLDPLPKRGLRSRLKVHLGTSMMLLCAVALVMTGFGYLQHLVSFSPVASDGSANGILVQVARGITALLVFAIVVVGKRRASTVYRVGLLAMIAGFMMMAFLFGTDLFWVSGAIIISGYTILDLLIWVAFSQIAYAQSRDPLKTIALMRLLAVLCYVVGALVGILLVGNDEIMHGNVAAETTVVGYLVVIATVLLLSSEDMWMLFGRTRPGELSGDEGASQEAHIDAWFDRIGLTTREREIGVLLAYGRTQPWIAERLSISENTVGTHVRHIYQKAGVHGRQEFIDFVFSPDQSMSPESREHVE</sequence>
<reference evidence="6 8" key="1">
    <citation type="journal article" date="2018" name="Elife">
        <title>Discovery and characterization of a prevalent human gut bacterial enzyme sufficient for the inactivation of a family of plant toxins.</title>
        <authorList>
            <person name="Koppel N."/>
            <person name="Bisanz J.E."/>
            <person name="Pandelia M.E."/>
            <person name="Turnbaugh P.J."/>
            <person name="Balskus E.P."/>
        </authorList>
    </citation>
    <scope>NUCLEOTIDE SEQUENCE [LARGE SCALE GENOMIC DNA]</scope>
    <source>
        <strain evidence="6 8">DSM 16107</strain>
    </source>
</reference>
<evidence type="ECO:0000259" key="5">
    <source>
        <dbReference type="PROSITE" id="PS50043"/>
    </source>
</evidence>
<dbReference type="InterPro" id="IPR000792">
    <property type="entry name" value="Tscrpt_reg_LuxR_C"/>
</dbReference>
<keyword evidence="4" id="KW-0472">Membrane</keyword>
<evidence type="ECO:0000256" key="1">
    <source>
        <dbReference type="ARBA" id="ARBA00023015"/>
    </source>
</evidence>
<feature type="transmembrane region" description="Helical" evidence="4">
    <location>
        <begin position="139"/>
        <end position="158"/>
    </location>
</feature>
<accession>A0A3N0IT80</accession>
<comment type="caution">
    <text evidence="7">The sequence shown here is derived from an EMBL/GenBank/DDBJ whole genome shotgun (WGS) entry which is preliminary data.</text>
</comment>
<feature type="transmembrane region" description="Helical" evidence="4">
    <location>
        <begin position="12"/>
        <end position="35"/>
    </location>
</feature>
<feature type="domain" description="HTH luxR-type" evidence="5">
    <location>
        <begin position="417"/>
        <end position="482"/>
    </location>
</feature>
<dbReference type="CDD" id="cd06170">
    <property type="entry name" value="LuxR_C_like"/>
    <property type="match status" value="1"/>
</dbReference>
<evidence type="ECO:0000313" key="7">
    <source>
        <dbReference type="EMBL" id="RNM40211.1"/>
    </source>
</evidence>
<dbReference type="PROSITE" id="PS50043">
    <property type="entry name" value="HTH_LUXR_2"/>
    <property type="match status" value="1"/>
</dbReference>
<protein>
    <submittedName>
        <fullName evidence="7">LuxR family transcriptional regulator</fullName>
    </submittedName>
</protein>
<feature type="transmembrane region" description="Helical" evidence="4">
    <location>
        <begin position="368"/>
        <end position="387"/>
    </location>
</feature>
<dbReference type="EMBL" id="QICC01000097">
    <property type="protein sequence ID" value="RNM40211.1"/>
    <property type="molecule type" value="Genomic_DNA"/>
</dbReference>
<gene>
    <name evidence="6" type="ORF">C1876_12380</name>
    <name evidence="7" type="ORF">DMP09_15300</name>
</gene>
<dbReference type="EMBL" id="PPTT01000023">
    <property type="protein sequence ID" value="RDB67590.1"/>
    <property type="molecule type" value="Genomic_DNA"/>
</dbReference>
<evidence type="ECO:0000256" key="3">
    <source>
        <dbReference type="ARBA" id="ARBA00023163"/>
    </source>
</evidence>
<dbReference type="RefSeq" id="WP_114547031.1">
    <property type="nucleotide sequence ID" value="NZ_PPTT01000023.1"/>
</dbReference>
<feature type="transmembrane region" description="Helical" evidence="4">
    <location>
        <begin position="164"/>
        <end position="184"/>
    </location>
</feature>
<name>A0A3N0IT80_9ACTN</name>
<keyword evidence="3" id="KW-0804">Transcription</keyword>
<dbReference type="Gene3D" id="1.10.10.10">
    <property type="entry name" value="Winged helix-like DNA-binding domain superfamily/Winged helix DNA-binding domain"/>
    <property type="match status" value="1"/>
</dbReference>
<feature type="transmembrane region" description="Helical" evidence="4">
    <location>
        <begin position="299"/>
        <end position="325"/>
    </location>
</feature>
<dbReference type="OrthoDB" id="3172434at2"/>
<feature type="transmembrane region" description="Helical" evidence="4">
    <location>
        <begin position="274"/>
        <end position="293"/>
    </location>
</feature>
<dbReference type="InterPro" id="IPR036388">
    <property type="entry name" value="WH-like_DNA-bd_sf"/>
</dbReference>
<reference evidence="9" key="2">
    <citation type="submission" date="2018-05" db="EMBL/GenBank/DDBJ databases">
        <title>Genome Sequencing of selected type strains of the family Eggerthellaceae.</title>
        <authorList>
            <person name="Danylec N."/>
            <person name="Stoll D.A."/>
            <person name="Doetsch A."/>
            <person name="Huch M."/>
        </authorList>
    </citation>
    <scope>NUCLEOTIDE SEQUENCE [LARGE SCALE GENOMIC DNA]</scope>
    <source>
        <strain evidence="9">DSM 16107</strain>
    </source>
</reference>
<keyword evidence="4" id="KW-0812">Transmembrane</keyword>
<keyword evidence="2" id="KW-0238">DNA-binding</keyword>
<feature type="transmembrane region" description="Helical" evidence="4">
    <location>
        <begin position="79"/>
        <end position="97"/>
    </location>
</feature>